<feature type="domain" description="TrmE-type G" evidence="8">
    <location>
        <begin position="255"/>
        <end position="423"/>
    </location>
</feature>
<dbReference type="Gene3D" id="3.40.50.300">
    <property type="entry name" value="P-loop containing nucleotide triphosphate hydrolases"/>
    <property type="match status" value="1"/>
</dbReference>
<dbReference type="NCBIfam" id="NF003661">
    <property type="entry name" value="PRK05291.1-3"/>
    <property type="match status" value="1"/>
</dbReference>
<proteinExistence type="inferred from homology"/>
<evidence type="ECO:0000259" key="8">
    <source>
        <dbReference type="PROSITE" id="PS51709"/>
    </source>
</evidence>
<dbReference type="EnsemblMetazoa" id="AFUN007724-RA">
    <property type="protein sequence ID" value="AFUN007724-PA"/>
    <property type="gene ID" value="AFUN007724"/>
</dbReference>
<dbReference type="Gene3D" id="3.30.1360.120">
    <property type="entry name" value="Probable tRNA modification gtpase trme, domain 1"/>
    <property type="match status" value="1"/>
</dbReference>
<dbReference type="PANTHER" id="PTHR42714:SF2">
    <property type="entry name" value="TRNA MODIFICATION GTPASE GTPBP3, MITOCHONDRIAL"/>
    <property type="match status" value="1"/>
</dbReference>
<evidence type="ECO:0000256" key="3">
    <source>
        <dbReference type="ARBA" id="ARBA00022694"/>
    </source>
</evidence>
<evidence type="ECO:0000256" key="1">
    <source>
        <dbReference type="ARBA" id="ARBA00004173"/>
    </source>
</evidence>
<dbReference type="InterPro" id="IPR018948">
    <property type="entry name" value="GTP-bd_TrmE_N"/>
</dbReference>
<dbReference type="Pfam" id="PF01926">
    <property type="entry name" value="MMR_HSR1"/>
    <property type="match status" value="1"/>
</dbReference>
<accession>A0A182RN93</accession>
<dbReference type="AlphaFoldDB" id="A0A182RN93"/>
<comment type="subcellular location">
    <subcellularLocation>
        <location evidence="1">Mitochondrion</location>
    </subcellularLocation>
</comment>
<dbReference type="InterPro" id="IPR027417">
    <property type="entry name" value="P-loop_NTPase"/>
</dbReference>
<dbReference type="SUPFAM" id="SSF116878">
    <property type="entry name" value="TrmE connector domain"/>
    <property type="match status" value="1"/>
</dbReference>
<dbReference type="InterPro" id="IPR025867">
    <property type="entry name" value="MnmE_helical"/>
</dbReference>
<dbReference type="PANTHER" id="PTHR42714">
    <property type="entry name" value="TRNA MODIFICATION GTPASE GTPBP3"/>
    <property type="match status" value="1"/>
</dbReference>
<comment type="similarity">
    <text evidence="2 6">Belongs to the TRAFAC class TrmE-Era-EngA-EngB-Septin-like GTPase superfamily. TrmE GTPase family.</text>
</comment>
<dbReference type="CDD" id="cd14858">
    <property type="entry name" value="TrmE_N"/>
    <property type="match status" value="1"/>
</dbReference>
<dbReference type="FunFam" id="3.30.1360.120:FF:000007">
    <property type="entry name" value="tRNA modification GTPase GTPBP3, mitochondrial"/>
    <property type="match status" value="1"/>
</dbReference>
<dbReference type="Pfam" id="PF10396">
    <property type="entry name" value="TrmE_N"/>
    <property type="match status" value="1"/>
</dbReference>
<evidence type="ECO:0000256" key="4">
    <source>
        <dbReference type="ARBA" id="ARBA00022741"/>
    </source>
</evidence>
<feature type="chain" id="PRO_5021220396" description="TrmE-type G domain-containing protein" evidence="7">
    <location>
        <begin position="21"/>
        <end position="507"/>
    </location>
</feature>
<name>A0A182RN93_ANOFN</name>
<feature type="signal peptide" evidence="7">
    <location>
        <begin position="1"/>
        <end position="20"/>
    </location>
</feature>
<evidence type="ECO:0000256" key="5">
    <source>
        <dbReference type="ARBA" id="ARBA00023134"/>
    </source>
</evidence>
<evidence type="ECO:0000256" key="2">
    <source>
        <dbReference type="ARBA" id="ARBA00011043"/>
    </source>
</evidence>
<dbReference type="CDD" id="cd04164">
    <property type="entry name" value="trmE"/>
    <property type="match status" value="1"/>
</dbReference>
<evidence type="ECO:0000256" key="6">
    <source>
        <dbReference type="RuleBase" id="RU003313"/>
    </source>
</evidence>
<reference evidence="9" key="1">
    <citation type="submission" date="2020-05" db="UniProtKB">
        <authorList>
            <consortium name="EnsemblMetazoa"/>
        </authorList>
    </citation>
    <scope>IDENTIFICATION</scope>
    <source>
        <strain evidence="9">FUMOZ</strain>
    </source>
</reference>
<dbReference type="GO" id="GO:0005525">
    <property type="term" value="F:GTP binding"/>
    <property type="evidence" value="ECO:0007669"/>
    <property type="project" value="UniProtKB-KW"/>
</dbReference>
<dbReference type="Pfam" id="PF12631">
    <property type="entry name" value="MnmE_helical"/>
    <property type="match status" value="1"/>
</dbReference>
<keyword evidence="4 6" id="KW-0547">Nucleotide-binding</keyword>
<dbReference type="VEuPathDB" id="VectorBase:AFUN2_014079"/>
<dbReference type="InterPro" id="IPR027266">
    <property type="entry name" value="TrmE/GcvT-like"/>
</dbReference>
<dbReference type="GO" id="GO:0002098">
    <property type="term" value="P:tRNA wobble uridine modification"/>
    <property type="evidence" value="ECO:0007669"/>
    <property type="project" value="TreeGrafter"/>
</dbReference>
<dbReference type="NCBIfam" id="TIGR00450">
    <property type="entry name" value="mnmE_trmE_thdF"/>
    <property type="match status" value="1"/>
</dbReference>
<organism evidence="9">
    <name type="scientific">Anopheles funestus</name>
    <name type="common">African malaria mosquito</name>
    <dbReference type="NCBI Taxonomy" id="62324"/>
    <lineage>
        <taxon>Eukaryota</taxon>
        <taxon>Metazoa</taxon>
        <taxon>Ecdysozoa</taxon>
        <taxon>Arthropoda</taxon>
        <taxon>Hexapoda</taxon>
        <taxon>Insecta</taxon>
        <taxon>Pterygota</taxon>
        <taxon>Neoptera</taxon>
        <taxon>Endopterygota</taxon>
        <taxon>Diptera</taxon>
        <taxon>Nematocera</taxon>
        <taxon>Culicoidea</taxon>
        <taxon>Culicidae</taxon>
        <taxon>Anophelinae</taxon>
        <taxon>Anopheles</taxon>
    </lineage>
</organism>
<sequence>MQLLFTSVLSLMMLCARLYSVLFSKQLNNLVFRQSCRNNSTIFGISSGFGKCGVAVIRVSGPASQSIIHKKTRLKECPEPRRALLTKIFHGETRAMIDRGLLLWFPGPNSFTGEDTVEFHVHGGSAIVSAMYDSLATFADTRIAEPGEFTKRAFFAGKMDLTEVEGLADLIHAETEAQRRQALRQANGQLSCFYNDMRARLVNAIASIEAYIDFSEDQDVDDDVLHVAVQKIEAVIEELKVHLNDNRRGERLRNGVRAAIVGAPNVGKSSLINLLSQRNVSIVTSIAGTTRDIVESHYDIAGYPVILADTAGLRSSTDDVVESEGIARARTYVECADLLLLVVDASRIESVNRLDAFMEEYIQALGIEQRMMPNTLTILNKCDLVDNVTLLWLKNNSTQFTCLSCESKEGLAELMERMKTRLEQLCGNPAVESPTISQERHRFHLKQCLTYLERFRDYFKETAPQDRDLAIVTHHLRNAVRCIGKITGTVETEEILDVIFSSFCIGK</sequence>
<protein>
    <recommendedName>
        <fullName evidence="8">TrmE-type G domain-containing protein</fullName>
    </recommendedName>
</protein>
<evidence type="ECO:0000313" key="9">
    <source>
        <dbReference type="EnsemblMetazoa" id="AFUN007724-PA"/>
    </source>
</evidence>
<dbReference type="NCBIfam" id="TIGR00231">
    <property type="entry name" value="small_GTP"/>
    <property type="match status" value="1"/>
</dbReference>
<evidence type="ECO:0000256" key="7">
    <source>
        <dbReference type="SAM" id="SignalP"/>
    </source>
</evidence>
<dbReference type="InterPro" id="IPR006073">
    <property type="entry name" value="GTP-bd"/>
</dbReference>
<dbReference type="InterPro" id="IPR027368">
    <property type="entry name" value="MnmE_dom2"/>
</dbReference>
<dbReference type="GO" id="GO:0005739">
    <property type="term" value="C:mitochondrion"/>
    <property type="evidence" value="ECO:0007669"/>
    <property type="project" value="UniProtKB-SubCell"/>
</dbReference>
<dbReference type="InterPro" id="IPR031168">
    <property type="entry name" value="G_TrmE"/>
</dbReference>
<dbReference type="InterPro" id="IPR005225">
    <property type="entry name" value="Small_GTP-bd"/>
</dbReference>
<dbReference type="SUPFAM" id="SSF52540">
    <property type="entry name" value="P-loop containing nucleoside triphosphate hydrolases"/>
    <property type="match status" value="1"/>
</dbReference>
<dbReference type="PROSITE" id="PS51709">
    <property type="entry name" value="G_TRME"/>
    <property type="match status" value="1"/>
</dbReference>
<keyword evidence="5 6" id="KW-0342">GTP-binding</keyword>
<dbReference type="GO" id="GO:0030488">
    <property type="term" value="P:tRNA methylation"/>
    <property type="evidence" value="ECO:0007669"/>
    <property type="project" value="TreeGrafter"/>
</dbReference>
<dbReference type="Gene3D" id="1.20.120.430">
    <property type="entry name" value="tRNA modification GTPase MnmE domain 2"/>
    <property type="match status" value="1"/>
</dbReference>
<dbReference type="VEuPathDB" id="VectorBase:AFUN007724"/>
<dbReference type="STRING" id="62324.A0A182RN93"/>
<dbReference type="InterPro" id="IPR004520">
    <property type="entry name" value="GTPase_MnmE"/>
</dbReference>
<keyword evidence="3 6" id="KW-0819">tRNA processing</keyword>
<dbReference type="HAMAP" id="MF_00379">
    <property type="entry name" value="GTPase_MnmE"/>
    <property type="match status" value="1"/>
</dbReference>
<dbReference type="GO" id="GO:0003924">
    <property type="term" value="F:GTPase activity"/>
    <property type="evidence" value="ECO:0007669"/>
    <property type="project" value="InterPro"/>
</dbReference>
<keyword evidence="7" id="KW-0732">Signal</keyword>